<reference evidence="2 3" key="1">
    <citation type="submission" date="2019-08" db="EMBL/GenBank/DDBJ databases">
        <title>In-depth cultivation of the pig gut microbiome towards novel bacterial diversity and tailored functional studies.</title>
        <authorList>
            <person name="Wylensek D."/>
            <person name="Hitch T.C.A."/>
            <person name="Clavel T."/>
        </authorList>
    </citation>
    <scope>NUCLEOTIDE SEQUENCE [LARGE SCALE GENOMIC DNA]</scope>
    <source>
        <strain evidence="2 3">BSM-380-WT-5A</strain>
    </source>
</reference>
<dbReference type="Pfam" id="PF00550">
    <property type="entry name" value="PP-binding"/>
    <property type="match status" value="1"/>
</dbReference>
<name>A0A7X2TLZ5_9FIRM</name>
<dbReference type="EMBL" id="VUMS01000019">
    <property type="protein sequence ID" value="MST67179.1"/>
    <property type="molecule type" value="Genomic_DNA"/>
</dbReference>
<accession>A0A7X2TLZ5</accession>
<feature type="domain" description="Carrier" evidence="1">
    <location>
        <begin position="7"/>
        <end position="84"/>
    </location>
</feature>
<organism evidence="2 3">
    <name type="scientific">Oliverpabstia intestinalis</name>
    <dbReference type="NCBI Taxonomy" id="2606633"/>
    <lineage>
        <taxon>Bacteria</taxon>
        <taxon>Bacillati</taxon>
        <taxon>Bacillota</taxon>
        <taxon>Clostridia</taxon>
        <taxon>Lachnospirales</taxon>
        <taxon>Lachnospiraceae</taxon>
        <taxon>Oliverpabstia</taxon>
    </lineage>
</organism>
<comment type="caution">
    <text evidence="2">The sequence shown here is derived from an EMBL/GenBank/DDBJ whole genome shotgun (WGS) entry which is preliminary data.</text>
</comment>
<dbReference type="SUPFAM" id="SSF47336">
    <property type="entry name" value="ACP-like"/>
    <property type="match status" value="1"/>
</dbReference>
<dbReference type="AlphaFoldDB" id="A0A7X2TLZ5"/>
<dbReference type="Proteomes" id="UP000440513">
    <property type="component" value="Unassembled WGS sequence"/>
</dbReference>
<keyword evidence="3" id="KW-1185">Reference proteome</keyword>
<proteinExistence type="predicted"/>
<gene>
    <name evidence="2" type="ORF">FYJ57_10725</name>
</gene>
<dbReference type="InterPro" id="IPR036736">
    <property type="entry name" value="ACP-like_sf"/>
</dbReference>
<evidence type="ECO:0000259" key="1">
    <source>
        <dbReference type="PROSITE" id="PS50075"/>
    </source>
</evidence>
<dbReference type="Gene3D" id="1.10.1200.10">
    <property type="entry name" value="ACP-like"/>
    <property type="match status" value="1"/>
</dbReference>
<dbReference type="InterPro" id="IPR009081">
    <property type="entry name" value="PP-bd_ACP"/>
</dbReference>
<evidence type="ECO:0000313" key="2">
    <source>
        <dbReference type="EMBL" id="MST67179.1"/>
    </source>
</evidence>
<protein>
    <submittedName>
        <fullName evidence="2">Acyl carrier protein</fullName>
    </submittedName>
</protein>
<sequence>MTGGISMTVQEAKKEIMHVIKDSTETELEITEETNMFSDMGLSSVEVMVMLGELEDAFGIDIPAARLRRVRTVGDMCELVIQILTE</sequence>
<evidence type="ECO:0000313" key="3">
    <source>
        <dbReference type="Proteomes" id="UP000440513"/>
    </source>
</evidence>
<dbReference type="PROSITE" id="PS50075">
    <property type="entry name" value="CARRIER"/>
    <property type="match status" value="1"/>
</dbReference>